<feature type="coiled-coil region" evidence="6">
    <location>
        <begin position="450"/>
        <end position="508"/>
    </location>
</feature>
<dbReference type="GO" id="GO:0016887">
    <property type="term" value="F:ATP hydrolysis activity"/>
    <property type="evidence" value="ECO:0007669"/>
    <property type="project" value="InterPro"/>
</dbReference>
<evidence type="ECO:0000313" key="9">
    <source>
        <dbReference type="Proteomes" id="UP000006813"/>
    </source>
</evidence>
<dbReference type="PANTHER" id="PTHR43977">
    <property type="entry name" value="STRUCTURAL MAINTENANCE OF CHROMOSOMES PROTEIN 3"/>
    <property type="match status" value="1"/>
</dbReference>
<dbReference type="InterPro" id="IPR027417">
    <property type="entry name" value="P-loop_NTPase"/>
</dbReference>
<dbReference type="GO" id="GO:0051276">
    <property type="term" value="P:chromosome organization"/>
    <property type="evidence" value="ECO:0007669"/>
    <property type="project" value="InterPro"/>
</dbReference>
<dbReference type="InterPro" id="IPR036277">
    <property type="entry name" value="SMC_hinge_sf"/>
</dbReference>
<dbReference type="EMBL" id="JH166515">
    <property type="protein sequence ID" value="EHA99492.1"/>
    <property type="molecule type" value="Genomic_DNA"/>
</dbReference>
<dbReference type="SUPFAM" id="SSF75553">
    <property type="entry name" value="Smc hinge domain"/>
    <property type="match status" value="1"/>
</dbReference>
<keyword evidence="5" id="KW-0131">Cell cycle</keyword>
<protein>
    <submittedName>
        <fullName evidence="8">Structural maintenance of chromosomes protein 2</fullName>
    </submittedName>
</protein>
<dbReference type="CDD" id="cd03273">
    <property type="entry name" value="ABC_SMC2_euk"/>
    <property type="match status" value="1"/>
</dbReference>
<sequence>MHIKSIILEGFKSYAQRTEVNGFDPLFNAITGLNGSGKSNILDSICFLLGISNLSQVRASNLQDLVYKNGQAGITKASVSITFDNSDKKQSPLGFEVHDEITVTRQVVIGGRNKYLINGVNANNTRVQDLFCSVGLNVNNPHFLIMQILSMIEEAAGTRMYEYKKIAAQKTIEKKEAKLKEIKTVIKLVSNTFEEECSFAFGVSAILEEEITPTIQKLKEERSSYLEYQKVIREIEHLSRLYIAYQFLLAEDTKERSAEELKEMQDKIIKLQEKLSENDKKIKALNHEIEELEKRKDKEIGGILRSLEDALAEAQRVNTKSQSAFDLKKKNLASEENKRQELEKNLVEDSKTLAAKEKEVQSITDGLHGLQEASDKDAEALAAAQQHFNAVSAGLSSNEDGAEATIAGQMIACKNDISKAQTEAKQVNTDTKHYELKNKQVEVKKMDGGYRKDQEALEAVKRLKEKLETEMKKLNYEEKKEENLLEKRRQLSHDISRLKETYEALLARFPNLQFAYKLVLTMFMWLFPVDYKPELQKAMEFVFGTTFVCDNMDNAKKVAFDKRIMTRTVTLGGDVFDPHGTLSGGARSQAASILTKFQELKDVQDELRIKEKELQVLEEELARLKNTAEKYRQLKQQWEMKTEEADLLQTKLQQSSYHKQQEELDALKKTIAESEETLKNTKEIQKKAEEKYEILENKMKNAEAEREKELKDAQKKLDCAKTKADASSKKMKEKQQEVEAITLELEELKREHASYKQQLEAVNEAIKSYAGQIEVMAAEVAKNKESVSKAQEEVTKQKEVIVAHDSVIKTKYAEVAKHKEQNNDSQLKIKELDHNISKHKREAEDAASKACLYSFLPLIKFFVLRLLENSRKLLNEETQYK</sequence>
<feature type="coiled-coil region" evidence="6">
    <location>
        <begin position="600"/>
        <end position="765"/>
    </location>
</feature>
<dbReference type="STRING" id="10181.G5AR32"/>
<organism evidence="8 9">
    <name type="scientific">Heterocephalus glaber</name>
    <name type="common">Naked mole rat</name>
    <dbReference type="NCBI Taxonomy" id="10181"/>
    <lineage>
        <taxon>Eukaryota</taxon>
        <taxon>Metazoa</taxon>
        <taxon>Chordata</taxon>
        <taxon>Craniata</taxon>
        <taxon>Vertebrata</taxon>
        <taxon>Euteleostomi</taxon>
        <taxon>Mammalia</taxon>
        <taxon>Eutheria</taxon>
        <taxon>Euarchontoglires</taxon>
        <taxon>Glires</taxon>
        <taxon>Rodentia</taxon>
        <taxon>Hystricomorpha</taxon>
        <taxon>Bathyergidae</taxon>
        <taxon>Heterocephalus</taxon>
    </lineage>
</organism>
<dbReference type="Proteomes" id="UP000006813">
    <property type="component" value="Unassembled WGS sequence"/>
</dbReference>
<keyword evidence="3" id="KW-0158">Chromosome</keyword>
<feature type="coiled-coil region" evidence="6">
    <location>
        <begin position="254"/>
        <end position="359"/>
    </location>
</feature>
<feature type="coiled-coil region" evidence="6">
    <location>
        <begin position="815"/>
        <end position="849"/>
    </location>
</feature>
<evidence type="ECO:0000256" key="4">
    <source>
        <dbReference type="ARBA" id="ARBA00023054"/>
    </source>
</evidence>
<evidence type="ECO:0000256" key="2">
    <source>
        <dbReference type="ARBA" id="ARBA00004286"/>
    </source>
</evidence>
<dbReference type="InParanoid" id="G5AR32"/>
<dbReference type="AlphaFoldDB" id="G5AR32"/>
<dbReference type="Pfam" id="PF02463">
    <property type="entry name" value="SMC_N"/>
    <property type="match status" value="1"/>
</dbReference>
<accession>G5AR32</accession>
<dbReference type="GO" id="GO:0031981">
    <property type="term" value="C:nuclear lumen"/>
    <property type="evidence" value="ECO:0007669"/>
    <property type="project" value="UniProtKB-ARBA"/>
</dbReference>
<dbReference type="GO" id="GO:0005694">
    <property type="term" value="C:chromosome"/>
    <property type="evidence" value="ECO:0007669"/>
    <property type="project" value="UniProtKB-SubCell"/>
</dbReference>
<dbReference type="InterPro" id="IPR027120">
    <property type="entry name" value="Smc2_ABC"/>
</dbReference>
<evidence type="ECO:0000259" key="7">
    <source>
        <dbReference type="Pfam" id="PF02463"/>
    </source>
</evidence>
<evidence type="ECO:0000256" key="3">
    <source>
        <dbReference type="ARBA" id="ARBA00022454"/>
    </source>
</evidence>
<name>G5AR32_HETGA</name>
<gene>
    <name evidence="8" type="ORF">GW7_10999</name>
</gene>
<dbReference type="Gene3D" id="3.40.50.300">
    <property type="entry name" value="P-loop containing nucleotide triphosphate hydrolases"/>
    <property type="match status" value="1"/>
</dbReference>
<dbReference type="eggNOG" id="KOG0933">
    <property type="taxonomic scope" value="Eukaryota"/>
</dbReference>
<proteinExistence type="predicted"/>
<dbReference type="InterPro" id="IPR003395">
    <property type="entry name" value="RecF/RecN/SMC_N"/>
</dbReference>
<dbReference type="SUPFAM" id="SSF52540">
    <property type="entry name" value="P-loop containing nucleoside triphosphate hydrolases"/>
    <property type="match status" value="1"/>
</dbReference>
<evidence type="ECO:0000256" key="1">
    <source>
        <dbReference type="ARBA" id="ARBA00004123"/>
    </source>
</evidence>
<evidence type="ECO:0000256" key="6">
    <source>
        <dbReference type="SAM" id="Coils"/>
    </source>
</evidence>
<dbReference type="FunCoup" id="G5AR32">
    <property type="interactions" value="3745"/>
</dbReference>
<feature type="domain" description="RecF/RecN/SMC N-terminal" evidence="7">
    <location>
        <begin position="2"/>
        <end position="590"/>
    </location>
</feature>
<evidence type="ECO:0000256" key="5">
    <source>
        <dbReference type="ARBA" id="ARBA00023306"/>
    </source>
</evidence>
<keyword evidence="4 6" id="KW-0175">Coiled coil</keyword>
<comment type="subcellular location">
    <subcellularLocation>
        <location evidence="2">Chromosome</location>
    </subcellularLocation>
    <subcellularLocation>
        <location evidence="1">Nucleus</location>
    </subcellularLocation>
</comment>
<dbReference type="Gene3D" id="3.30.70.1620">
    <property type="match status" value="1"/>
</dbReference>
<evidence type="ECO:0000313" key="8">
    <source>
        <dbReference type="EMBL" id="EHA99492.1"/>
    </source>
</evidence>
<dbReference type="GO" id="GO:0005524">
    <property type="term" value="F:ATP binding"/>
    <property type="evidence" value="ECO:0007669"/>
    <property type="project" value="InterPro"/>
</dbReference>
<reference evidence="8 9" key="1">
    <citation type="journal article" date="2011" name="Nature">
        <title>Genome sequencing reveals insights into physiology and longevity of the naked mole rat.</title>
        <authorList>
            <person name="Kim E.B."/>
            <person name="Fang X."/>
            <person name="Fushan A.A."/>
            <person name="Huang Z."/>
            <person name="Lobanov A.V."/>
            <person name="Han L."/>
            <person name="Marino S.M."/>
            <person name="Sun X."/>
            <person name="Turanov A.A."/>
            <person name="Yang P."/>
            <person name="Yim S.H."/>
            <person name="Zhao X."/>
            <person name="Kasaikina M.V."/>
            <person name="Stoletzki N."/>
            <person name="Peng C."/>
            <person name="Polak P."/>
            <person name="Xiong Z."/>
            <person name="Kiezun A."/>
            <person name="Zhu Y."/>
            <person name="Chen Y."/>
            <person name="Kryukov G.V."/>
            <person name="Zhang Q."/>
            <person name="Peshkin L."/>
            <person name="Yang L."/>
            <person name="Bronson R.T."/>
            <person name="Buffenstein R."/>
            <person name="Wang B."/>
            <person name="Han C."/>
            <person name="Li Q."/>
            <person name="Chen L."/>
            <person name="Zhao W."/>
            <person name="Sunyaev S.R."/>
            <person name="Park T.J."/>
            <person name="Zhang G."/>
            <person name="Wang J."/>
            <person name="Gladyshev V.N."/>
        </authorList>
    </citation>
    <scope>NUCLEOTIDE SEQUENCE [LARGE SCALE GENOMIC DNA]</scope>
</reference>